<dbReference type="AlphaFoldDB" id="A0AAV4X1Q6"/>
<proteinExistence type="predicted"/>
<accession>A0AAV4X1Q6</accession>
<gene>
    <name evidence="1" type="ORF">CEXT_314541</name>
</gene>
<comment type="caution">
    <text evidence="1">The sequence shown here is derived from an EMBL/GenBank/DDBJ whole genome shotgun (WGS) entry which is preliminary data.</text>
</comment>
<name>A0AAV4X1Q6_CAEEX</name>
<evidence type="ECO:0000313" key="2">
    <source>
        <dbReference type="Proteomes" id="UP001054945"/>
    </source>
</evidence>
<protein>
    <submittedName>
        <fullName evidence="1">Uncharacterized protein</fullName>
    </submittedName>
</protein>
<keyword evidence="2" id="KW-1185">Reference proteome</keyword>
<dbReference type="Proteomes" id="UP001054945">
    <property type="component" value="Unassembled WGS sequence"/>
</dbReference>
<organism evidence="1 2">
    <name type="scientific">Caerostris extrusa</name>
    <name type="common">Bark spider</name>
    <name type="synonym">Caerostris bankana</name>
    <dbReference type="NCBI Taxonomy" id="172846"/>
    <lineage>
        <taxon>Eukaryota</taxon>
        <taxon>Metazoa</taxon>
        <taxon>Ecdysozoa</taxon>
        <taxon>Arthropoda</taxon>
        <taxon>Chelicerata</taxon>
        <taxon>Arachnida</taxon>
        <taxon>Araneae</taxon>
        <taxon>Araneomorphae</taxon>
        <taxon>Entelegynae</taxon>
        <taxon>Araneoidea</taxon>
        <taxon>Araneidae</taxon>
        <taxon>Caerostris</taxon>
    </lineage>
</organism>
<dbReference type="EMBL" id="BPLR01016964">
    <property type="protein sequence ID" value="GIY87693.1"/>
    <property type="molecule type" value="Genomic_DNA"/>
</dbReference>
<sequence length="112" mass="12693">MMGLLRVRGNRRAELPAFGAATVGRTAQSHFRRCTRNENNDITPDKMHNELGTKWIFVRDAFSQEHAGKKEVFNMYKRKCCSHGQSTVAFTNSCFLSLATSALAYKVSKEDF</sequence>
<evidence type="ECO:0000313" key="1">
    <source>
        <dbReference type="EMBL" id="GIY87693.1"/>
    </source>
</evidence>
<reference evidence="1 2" key="1">
    <citation type="submission" date="2021-06" db="EMBL/GenBank/DDBJ databases">
        <title>Caerostris extrusa draft genome.</title>
        <authorList>
            <person name="Kono N."/>
            <person name="Arakawa K."/>
        </authorList>
    </citation>
    <scope>NUCLEOTIDE SEQUENCE [LARGE SCALE GENOMIC DNA]</scope>
</reference>